<name>A0AAW0S0W8_9HYPO</name>
<evidence type="ECO:0000313" key="3">
    <source>
        <dbReference type="Proteomes" id="UP001397290"/>
    </source>
</evidence>
<dbReference type="AlphaFoldDB" id="A0AAW0S0W8"/>
<gene>
    <name evidence="2" type="ORF">G3M48_001036</name>
</gene>
<dbReference type="Proteomes" id="UP001397290">
    <property type="component" value="Unassembled WGS sequence"/>
</dbReference>
<organism evidence="2 3">
    <name type="scientific">Beauveria asiatica</name>
    <dbReference type="NCBI Taxonomy" id="1069075"/>
    <lineage>
        <taxon>Eukaryota</taxon>
        <taxon>Fungi</taxon>
        <taxon>Dikarya</taxon>
        <taxon>Ascomycota</taxon>
        <taxon>Pezizomycotina</taxon>
        <taxon>Sordariomycetes</taxon>
        <taxon>Hypocreomycetidae</taxon>
        <taxon>Hypocreales</taxon>
        <taxon>Cordycipitaceae</taxon>
        <taxon>Beauveria</taxon>
    </lineage>
</organism>
<evidence type="ECO:0000256" key="1">
    <source>
        <dbReference type="SAM" id="MobiDB-lite"/>
    </source>
</evidence>
<dbReference type="EMBL" id="JAAHCF010000127">
    <property type="protein sequence ID" value="KAK8147766.1"/>
    <property type="molecule type" value="Genomic_DNA"/>
</dbReference>
<keyword evidence="3" id="KW-1185">Reference proteome</keyword>
<proteinExistence type="predicted"/>
<reference evidence="2 3" key="1">
    <citation type="submission" date="2020-02" db="EMBL/GenBank/DDBJ databases">
        <title>Comparative genomics of the hypocrealean fungal genus Beauvera.</title>
        <authorList>
            <person name="Showalter D.N."/>
            <person name="Bushley K.E."/>
            <person name="Rehner S.A."/>
        </authorList>
    </citation>
    <scope>NUCLEOTIDE SEQUENCE [LARGE SCALE GENOMIC DNA]</scope>
    <source>
        <strain evidence="2 3">ARSEF4384</strain>
    </source>
</reference>
<accession>A0AAW0S0W8</accession>
<evidence type="ECO:0000313" key="2">
    <source>
        <dbReference type="EMBL" id="KAK8147766.1"/>
    </source>
</evidence>
<protein>
    <submittedName>
        <fullName evidence="2">Uncharacterized protein</fullName>
    </submittedName>
</protein>
<comment type="caution">
    <text evidence="2">The sequence shown here is derived from an EMBL/GenBank/DDBJ whole genome shotgun (WGS) entry which is preliminary data.</text>
</comment>
<sequence>MATPRATSMARGQALVDFCQTLSGLICSDTYWLDGGKLVADAVVGLQGFIIKRSTPDMSQGGVMASKSPMAARATTMGNSRRRSSCFEMPRSKPCFVEAI</sequence>
<feature type="region of interest" description="Disordered" evidence="1">
    <location>
        <begin position="58"/>
        <end position="86"/>
    </location>
</feature>